<reference evidence="4" key="1">
    <citation type="submission" date="2016-05" db="EMBL/GenBank/DDBJ databases">
        <title>Comparative genomics of biotechnologically important yeasts.</title>
        <authorList>
            <consortium name="DOE Joint Genome Institute"/>
            <person name="Riley R."/>
            <person name="Haridas S."/>
            <person name="Wolfe K.H."/>
            <person name="Lopes M.R."/>
            <person name="Hittinger C.T."/>
            <person name="Goker M."/>
            <person name="Salamov A."/>
            <person name="Wisecaver J."/>
            <person name="Long T.M."/>
            <person name="Aerts A.L."/>
            <person name="Barry K."/>
            <person name="Choi C."/>
            <person name="Clum A."/>
            <person name="Coughlan A.Y."/>
            <person name="Deshpande S."/>
            <person name="Douglass A.P."/>
            <person name="Hanson S.J."/>
            <person name="Klenk H.-P."/>
            <person name="Labutti K."/>
            <person name="Lapidus A."/>
            <person name="Lindquist E."/>
            <person name="Lipzen A."/>
            <person name="Meier-Kolthoff J.P."/>
            <person name="Ohm R.A."/>
            <person name="Otillar R.P."/>
            <person name="Pangilinan J."/>
            <person name="Peng Y."/>
            <person name="Rokas A."/>
            <person name="Rosa C.A."/>
            <person name="Scheuner C."/>
            <person name="Sibirny A.A."/>
            <person name="Slot J.C."/>
            <person name="Stielow J.B."/>
            <person name="Sun H."/>
            <person name="Kurtzman C.P."/>
            <person name="Blackwell M."/>
            <person name="Grigoriev I.V."/>
            <person name="Jeffries T.W."/>
        </authorList>
    </citation>
    <scope>NUCLEOTIDE SEQUENCE [LARGE SCALE GENOMIC DNA]</scope>
    <source>
        <strain evidence="4">NRRL Y-1933</strain>
    </source>
</reference>
<protein>
    <recommendedName>
        <fullName evidence="5">Topoisomerase I damage affected protein 11</fullName>
    </recommendedName>
</protein>
<dbReference type="AlphaFoldDB" id="A0A1E4RC51"/>
<feature type="region of interest" description="Disordered" evidence="2">
    <location>
        <begin position="286"/>
        <end position="377"/>
    </location>
</feature>
<dbReference type="OrthoDB" id="4036304at2759"/>
<dbReference type="EMBL" id="KV454547">
    <property type="protein sequence ID" value="ODV64705.1"/>
    <property type="molecule type" value="Genomic_DNA"/>
</dbReference>
<evidence type="ECO:0000313" key="4">
    <source>
        <dbReference type="Proteomes" id="UP000095085"/>
    </source>
</evidence>
<evidence type="ECO:0000256" key="1">
    <source>
        <dbReference type="SAM" id="Coils"/>
    </source>
</evidence>
<feature type="region of interest" description="Disordered" evidence="2">
    <location>
        <begin position="195"/>
        <end position="251"/>
    </location>
</feature>
<evidence type="ECO:0000313" key="3">
    <source>
        <dbReference type="EMBL" id="ODV64705.1"/>
    </source>
</evidence>
<name>A0A1E4RC51_9ASCO</name>
<feature type="compositionally biased region" description="Basic and acidic residues" evidence="2">
    <location>
        <begin position="358"/>
        <end position="368"/>
    </location>
</feature>
<feature type="compositionally biased region" description="Polar residues" evidence="2">
    <location>
        <begin position="195"/>
        <end position="205"/>
    </location>
</feature>
<feature type="compositionally biased region" description="Low complexity" evidence="2">
    <location>
        <begin position="92"/>
        <end position="105"/>
    </location>
</feature>
<accession>A0A1E4RC51</accession>
<feature type="compositionally biased region" description="Polar residues" evidence="2">
    <location>
        <begin position="223"/>
        <end position="239"/>
    </location>
</feature>
<feature type="region of interest" description="Disordered" evidence="2">
    <location>
        <begin position="420"/>
        <end position="491"/>
    </location>
</feature>
<evidence type="ECO:0000256" key="2">
    <source>
        <dbReference type="SAM" id="MobiDB-lite"/>
    </source>
</evidence>
<feature type="coiled-coil region" evidence="1">
    <location>
        <begin position="145"/>
        <end position="179"/>
    </location>
</feature>
<feature type="compositionally biased region" description="Low complexity" evidence="2">
    <location>
        <begin position="341"/>
        <end position="357"/>
    </location>
</feature>
<proteinExistence type="predicted"/>
<keyword evidence="4" id="KW-1185">Reference proteome</keyword>
<sequence length="509" mass="56318">MMTGSSSPVNSSPLLPQAEITTPSPAKQFNHSRTSSASKPRSAPITRSSSLRSKTKGINFNLAVSPISSHPSPSNANGHKRSSSILSNTQVPSQQSLPQLPENSPLITVPNSPIPSATEELKFDVPLPLSEHLQTLEIDDQLRLLALKEMSVVEIRDNINNLNNKLNRNEKELHRLREVIQKSLYRELSGQNLTANGRGVRQNSNPRDEAIASTKIGPRRRTLSSTSPNAVVNTSTNDNIPLDPISKQDSESKHKSALWSNLSKPLNLIQQFDNILTQEFEKSLIPSPNSQQYFNNKNQNHDYTHSNTSAHPHPQAQPFHSRKLSLSSTSTDGRKRHSEDSLSSTSASASSIPSPLKSKSDNRSKSNIDLDQYFPPASDPILAETIKSKSRNRTSEDMLQSVSSSIWSFVNDVKSNVLSSLGEDEESSNQTSNELTGPNIRTEPMYNLETGSTISLDETSPDTKSTIKAPYDNSDYANNNDNNNNDDDDEEVDLTMYTLLRRSELLKRR</sequence>
<feature type="compositionally biased region" description="Polar residues" evidence="2">
    <location>
        <begin position="19"/>
        <end position="58"/>
    </location>
</feature>
<feature type="region of interest" description="Disordered" evidence="2">
    <location>
        <begin position="1"/>
        <end position="105"/>
    </location>
</feature>
<feature type="compositionally biased region" description="Low complexity" evidence="2">
    <location>
        <begin position="472"/>
        <end position="483"/>
    </location>
</feature>
<dbReference type="GeneID" id="30996556"/>
<evidence type="ECO:0008006" key="5">
    <source>
        <dbReference type="Google" id="ProtNLM"/>
    </source>
</evidence>
<gene>
    <name evidence="3" type="ORF">HYPBUDRAFT_154304</name>
</gene>
<dbReference type="RefSeq" id="XP_020073772.1">
    <property type="nucleotide sequence ID" value="XM_020222007.1"/>
</dbReference>
<keyword evidence="1" id="KW-0175">Coiled coil</keyword>
<feature type="compositionally biased region" description="Polar residues" evidence="2">
    <location>
        <begin position="66"/>
        <end position="91"/>
    </location>
</feature>
<feature type="compositionally biased region" description="Low complexity" evidence="2">
    <location>
        <begin position="1"/>
        <end position="16"/>
    </location>
</feature>
<feature type="compositionally biased region" description="Polar residues" evidence="2">
    <location>
        <begin position="286"/>
        <end position="298"/>
    </location>
</feature>
<organism evidence="3 4">
    <name type="scientific">Hyphopichia burtonii NRRL Y-1933</name>
    <dbReference type="NCBI Taxonomy" id="984485"/>
    <lineage>
        <taxon>Eukaryota</taxon>
        <taxon>Fungi</taxon>
        <taxon>Dikarya</taxon>
        <taxon>Ascomycota</taxon>
        <taxon>Saccharomycotina</taxon>
        <taxon>Pichiomycetes</taxon>
        <taxon>Debaryomycetaceae</taxon>
        <taxon>Hyphopichia</taxon>
    </lineage>
</organism>
<feature type="compositionally biased region" description="Polar residues" evidence="2">
    <location>
        <begin position="449"/>
        <end position="466"/>
    </location>
</feature>
<dbReference type="Proteomes" id="UP000095085">
    <property type="component" value="Unassembled WGS sequence"/>
</dbReference>